<keyword evidence="3" id="KW-1185">Reference proteome</keyword>
<dbReference type="EMBL" id="JANDBC010000001">
    <property type="protein sequence ID" value="MCP9291618.1"/>
    <property type="molecule type" value="Genomic_DNA"/>
</dbReference>
<dbReference type="CDD" id="cd21173">
    <property type="entry name" value="NucC-like"/>
    <property type="match status" value="1"/>
</dbReference>
<comment type="caution">
    <text evidence="2">The sequence shown here is derived from an EMBL/GenBank/DDBJ whole genome shotgun (WGS) entry which is preliminary data.</text>
</comment>
<gene>
    <name evidence="2" type="ORF">NM125_08490</name>
</gene>
<protein>
    <recommendedName>
        <fullName evidence="1">DUF6602 domain-containing protein</fullName>
    </recommendedName>
</protein>
<reference evidence="2" key="1">
    <citation type="submission" date="2022-06" db="EMBL/GenBank/DDBJ databases">
        <title>Gracilimonas sp. CAU 1638 isolated from sea sediment.</title>
        <authorList>
            <person name="Kim W."/>
        </authorList>
    </citation>
    <scope>NUCLEOTIDE SEQUENCE</scope>
    <source>
        <strain evidence="2">CAU 1638</strain>
    </source>
</reference>
<accession>A0A9X2L4J5</accession>
<proteinExistence type="predicted"/>
<dbReference type="RefSeq" id="WP_255134481.1">
    <property type="nucleotide sequence ID" value="NZ_JANDBC010000001.1"/>
</dbReference>
<dbReference type="InterPro" id="IPR046537">
    <property type="entry name" value="DUF6602"/>
</dbReference>
<name>A0A9X2L4J5_9BACT</name>
<evidence type="ECO:0000259" key="1">
    <source>
        <dbReference type="Pfam" id="PF20247"/>
    </source>
</evidence>
<feature type="domain" description="DUF6602" evidence="1">
    <location>
        <begin position="19"/>
        <end position="124"/>
    </location>
</feature>
<evidence type="ECO:0000313" key="2">
    <source>
        <dbReference type="EMBL" id="MCP9291618.1"/>
    </source>
</evidence>
<sequence>MLKEHLEAVEKAIQFKAKIASNAGHSLHKGTPREIFIREFLEEHLGSNINIGTGEIIDANSYSGEIRNQVDILLYRSDYPKLSFGGGINAFLIESIISTIEVKSIITKEGLEQAIKATKRHKQLERNLNFNIKAGYIPPSCFSYLVAYDGPKNLSTIYNWLIDINKDYNVAYNQNLPIDIKDRTKIINPSIDGIFVLGKGFIYFNNSLISVLRDEQLEKNKDKKWVIVEQESNNLLPLFLFLTSAISGFEKSSFSAYKYLKHLRIDNIELGDGSSEKLKLLSKSKLDPTKVTIDLANCFGLWNQDYLVDEKSINLNIDRLKEAESGAFLVELPLHPFNVNRDLKFLIPELERKEVIEVEGFYLQNRIEVNLVAKLISKKVPSTHSQLASKELEPPFYSIILNKL</sequence>
<evidence type="ECO:0000313" key="3">
    <source>
        <dbReference type="Proteomes" id="UP001139125"/>
    </source>
</evidence>
<dbReference type="Proteomes" id="UP001139125">
    <property type="component" value="Unassembled WGS sequence"/>
</dbReference>
<dbReference type="Pfam" id="PF20247">
    <property type="entry name" value="DUF6602"/>
    <property type="match status" value="1"/>
</dbReference>
<organism evidence="2 3">
    <name type="scientific">Gracilimonas sediminicola</name>
    <dbReference type="NCBI Taxonomy" id="2952158"/>
    <lineage>
        <taxon>Bacteria</taxon>
        <taxon>Pseudomonadati</taxon>
        <taxon>Balneolota</taxon>
        <taxon>Balneolia</taxon>
        <taxon>Balneolales</taxon>
        <taxon>Balneolaceae</taxon>
        <taxon>Gracilimonas</taxon>
    </lineage>
</organism>
<dbReference type="AlphaFoldDB" id="A0A9X2L4J5"/>